<feature type="domain" description="PABS" evidence="4">
    <location>
        <begin position="14"/>
        <end position="254"/>
    </location>
</feature>
<dbReference type="InterPro" id="IPR030374">
    <property type="entry name" value="PABS"/>
</dbReference>
<dbReference type="GO" id="GO:0006596">
    <property type="term" value="P:polyamine biosynthetic process"/>
    <property type="evidence" value="ECO:0007669"/>
    <property type="project" value="UniProtKB-KW"/>
</dbReference>
<name>A0A0F9Z5I9_9ZZZZ</name>
<comment type="similarity">
    <text evidence="1">Belongs to the spermidine/spermine synthase family.</text>
</comment>
<dbReference type="EMBL" id="LAZR01000001">
    <property type="protein sequence ID" value="KKO12524.1"/>
    <property type="molecule type" value="Genomic_DNA"/>
</dbReference>
<dbReference type="PROSITE" id="PS51006">
    <property type="entry name" value="PABS_2"/>
    <property type="match status" value="1"/>
</dbReference>
<protein>
    <recommendedName>
        <fullName evidence="4">PABS domain-containing protein</fullName>
    </recommendedName>
</protein>
<reference evidence="5" key="1">
    <citation type="journal article" date="2015" name="Nature">
        <title>Complex archaea that bridge the gap between prokaryotes and eukaryotes.</title>
        <authorList>
            <person name="Spang A."/>
            <person name="Saw J.H."/>
            <person name="Jorgensen S.L."/>
            <person name="Zaremba-Niedzwiedzka K."/>
            <person name="Martijn J."/>
            <person name="Lind A.E."/>
            <person name="van Eijk R."/>
            <person name="Schleper C."/>
            <person name="Guy L."/>
            <person name="Ettema T.J."/>
        </authorList>
    </citation>
    <scope>NUCLEOTIDE SEQUENCE</scope>
</reference>
<dbReference type="PANTHER" id="PTHR43317:SF1">
    <property type="entry name" value="THERMOSPERMINE SYNTHASE ACAULIS5"/>
    <property type="match status" value="1"/>
</dbReference>
<comment type="caution">
    <text evidence="5">The sequence shown here is derived from an EMBL/GenBank/DDBJ whole genome shotgun (WGS) entry which is preliminary data.</text>
</comment>
<dbReference type="NCBIfam" id="NF037959">
    <property type="entry name" value="MFS_SpdSyn"/>
    <property type="match status" value="1"/>
</dbReference>
<dbReference type="Pfam" id="PF01564">
    <property type="entry name" value="Spermine_synth"/>
    <property type="match status" value="1"/>
</dbReference>
<evidence type="ECO:0000256" key="1">
    <source>
        <dbReference type="ARBA" id="ARBA00007867"/>
    </source>
</evidence>
<dbReference type="SUPFAM" id="SSF53335">
    <property type="entry name" value="S-adenosyl-L-methionine-dependent methyltransferases"/>
    <property type="match status" value="1"/>
</dbReference>
<evidence type="ECO:0000256" key="3">
    <source>
        <dbReference type="ARBA" id="ARBA00023115"/>
    </source>
</evidence>
<dbReference type="InterPro" id="IPR029063">
    <property type="entry name" value="SAM-dependent_MTases_sf"/>
</dbReference>
<gene>
    <name evidence="5" type="ORF">LCGC14_0005390</name>
</gene>
<proteinExistence type="inferred from homology"/>
<keyword evidence="3" id="KW-0620">Polyamine biosynthesis</keyword>
<sequence length="301" mass="34076">MKKTALISVAMIVALLTFVMTMTQTHAQREIIHEERSQYRDVVVTEFNDQRCMLFNVHRGDMNQTCIDLRDPKRLVFSYTKMSFAGLLLNPAPRRILVAGLGGGTIPMAMRDLFPNASIDVLEVDQAVLNVAQEFFGFREDEAMTAHVVDARVFIKRAGLRGEQYDYIVLDAFSGEYIPEHLLSKEFLEEVRAILTPDGVVVANTFSSSRLYDYESVTYQAVFGEFYNFKLPGSGNRLILATKNELPPPGELRSPARDLYDALAPYGVNLMEYPPRLTTRPDWDTSTRILTDQYSPANLLN</sequence>
<evidence type="ECO:0000259" key="4">
    <source>
        <dbReference type="PROSITE" id="PS51006"/>
    </source>
</evidence>
<dbReference type="GO" id="GO:0016740">
    <property type="term" value="F:transferase activity"/>
    <property type="evidence" value="ECO:0007669"/>
    <property type="project" value="UniProtKB-KW"/>
</dbReference>
<dbReference type="CDD" id="cd02440">
    <property type="entry name" value="AdoMet_MTases"/>
    <property type="match status" value="1"/>
</dbReference>
<dbReference type="AlphaFoldDB" id="A0A0F9Z5I9"/>
<dbReference type="PANTHER" id="PTHR43317">
    <property type="entry name" value="THERMOSPERMINE SYNTHASE ACAULIS5"/>
    <property type="match status" value="1"/>
</dbReference>
<organism evidence="5">
    <name type="scientific">marine sediment metagenome</name>
    <dbReference type="NCBI Taxonomy" id="412755"/>
    <lineage>
        <taxon>unclassified sequences</taxon>
        <taxon>metagenomes</taxon>
        <taxon>ecological metagenomes</taxon>
    </lineage>
</organism>
<accession>A0A0F9Z5I9</accession>
<evidence type="ECO:0000256" key="2">
    <source>
        <dbReference type="ARBA" id="ARBA00022679"/>
    </source>
</evidence>
<evidence type="ECO:0000313" key="5">
    <source>
        <dbReference type="EMBL" id="KKO12524.1"/>
    </source>
</evidence>
<keyword evidence="2" id="KW-0808">Transferase</keyword>
<dbReference type="Gene3D" id="3.40.50.150">
    <property type="entry name" value="Vaccinia Virus protein VP39"/>
    <property type="match status" value="1"/>
</dbReference>